<evidence type="ECO:0000313" key="7">
    <source>
        <dbReference type="EMBL" id="KZL73565.1"/>
    </source>
</evidence>
<comment type="cofactor">
    <cofactor evidence="2">
        <name>Zn(2+)</name>
        <dbReference type="ChEBI" id="CHEBI:29105"/>
    </cofactor>
</comment>
<sequence>LRNYIYNRTWFRRKMAAVASHIASTAYKPHPTEKMKAAVFQGSKSITIEEVPKPMITAPKDAIVHITHATICGSDLHMYSGEMNQAMKKGDIMGHEAIGIVDEVGPEVRNLQHGDRVIILPVIACGECFYCKREEYSLCDKTNPSKEMEQLYGHRLSGIFGYSHLTGGYPGDQAEWCRVPNADLTCVKAPHDIDAKKLVGLADVTPTAWHGCELAEVGKEDVVGVWGCGAVGLSIQRLSKLRGAKKVYAMDVDSKRLEKAKEFGMIPVDVSQHKDVAEYILSVEPLGLDRGIEASGFRSAQSFAHKSMRALGLEADSGDTVAACIKATRKGGNVALIGDFFFSTNQFPIGMLMEKTITLRGGQLMAQKVCCQRYGSGAALTREQYHPYLLNLVVDGKYDPSWMFTHEVSPGLYHPVSIDLNIPQSSTVGLMLFSTGTLQGLAAFALTIALPYLGNAQVVPPVNQEKGVSAWAFDNAWADCYAQLRDDDCKNRATYFAAELKKCQANNSKVGFKTGYLSGFPESEIDAVEERTLSNGNVPYYAIHKTMAGLLDVWRHIGDPNARDVLLSMAAWVDLRTGKLTYEQMQTMMSTEFGGMNEVMADVFHQTGDQRWLTVAQRFDHAAIFNPLASNQDSLNGLHANTQVPKWIGASRESKATGTSLYQDIARNAWNITVSAHSYAIGGNSQAEHFRLPNAIAGFLNQDTCEACNTYNMLKLTRELWLTNPGITAYFDFYERALLNHLLGQQNPSDSHGHVTYFTPLNPGGHRGVGPAWGGGTWSTDYNSFWCCRSTGLETNTKLMDSIYFYDNNALYVNLFIPSVLKWTQRSVTVTQTTDFPQGDTTTLKVTDAGKWTMRVRIPSWASGAQVTVNGKAANAAAGFYASIDRNWVSGDIVVVKLPMKLQVIPANDNPNVAALAFGPVILSGNY</sequence>
<dbReference type="InterPro" id="IPR008928">
    <property type="entry name" value="6-hairpin_glycosidase_sf"/>
</dbReference>
<accession>A0A161VR13</accession>
<dbReference type="InterPro" id="IPR013149">
    <property type="entry name" value="ADH-like_C"/>
</dbReference>
<comment type="similarity">
    <text evidence="2">Belongs to the zinc-containing alcohol dehydrogenase family.</text>
</comment>
<dbReference type="GO" id="GO:0016491">
    <property type="term" value="F:oxidoreductase activity"/>
    <property type="evidence" value="ECO:0007669"/>
    <property type="project" value="UniProtKB-KW"/>
</dbReference>
<proteinExistence type="inferred from homology"/>
<dbReference type="Pfam" id="PF07944">
    <property type="entry name" value="Beta-AFase-like_GH127_cat"/>
    <property type="match status" value="1"/>
</dbReference>
<name>A0A161VR13_COLIC</name>
<feature type="domain" description="Non-reducing end beta-L-arabinofuranosidase-like GH127 middle" evidence="6">
    <location>
        <begin position="811"/>
        <end position="900"/>
    </location>
</feature>
<dbReference type="Proteomes" id="UP000076584">
    <property type="component" value="Unassembled WGS sequence"/>
</dbReference>
<dbReference type="PANTHER" id="PTHR31151:SF0">
    <property type="entry name" value="PROLINE-TRNA LIGASE (DUF1680)"/>
    <property type="match status" value="1"/>
</dbReference>
<keyword evidence="2" id="KW-0479">Metal-binding</keyword>
<keyword evidence="1" id="KW-0560">Oxidoreductase</keyword>
<dbReference type="InterPro" id="IPR011032">
    <property type="entry name" value="GroES-like_sf"/>
</dbReference>
<feature type="domain" description="Non-reducing end beta-L-arabinofuranosidase-like GH127 catalytic" evidence="4">
    <location>
        <begin position="476"/>
        <end position="799"/>
    </location>
</feature>
<dbReference type="STRING" id="1573173.A0A161VR13"/>
<evidence type="ECO:0000259" key="4">
    <source>
        <dbReference type="Pfam" id="PF07944"/>
    </source>
</evidence>
<dbReference type="Pfam" id="PF20736">
    <property type="entry name" value="Glyco_hydro127M"/>
    <property type="match status" value="1"/>
</dbReference>
<dbReference type="SUPFAM" id="SSF50129">
    <property type="entry name" value="GroES-like"/>
    <property type="match status" value="1"/>
</dbReference>
<dbReference type="GO" id="GO:0005975">
    <property type="term" value="P:carbohydrate metabolic process"/>
    <property type="evidence" value="ECO:0007669"/>
    <property type="project" value="InterPro"/>
</dbReference>
<dbReference type="CDD" id="cd08283">
    <property type="entry name" value="FDH_like_1"/>
    <property type="match status" value="1"/>
</dbReference>
<evidence type="ECO:0000313" key="8">
    <source>
        <dbReference type="Proteomes" id="UP000076584"/>
    </source>
</evidence>
<dbReference type="Pfam" id="PF08240">
    <property type="entry name" value="ADH_N"/>
    <property type="match status" value="1"/>
</dbReference>
<dbReference type="InterPro" id="IPR012878">
    <property type="entry name" value="Beta-AFase-like_GH127_cat"/>
</dbReference>
<evidence type="ECO:0000259" key="3">
    <source>
        <dbReference type="Pfam" id="PF00107"/>
    </source>
</evidence>
<evidence type="ECO:0000259" key="5">
    <source>
        <dbReference type="Pfam" id="PF08240"/>
    </source>
</evidence>
<feature type="domain" description="Alcohol dehydrogenase-like C-terminal" evidence="3">
    <location>
        <begin position="230"/>
        <end position="362"/>
    </location>
</feature>
<dbReference type="Gene3D" id="3.40.50.720">
    <property type="entry name" value="NAD(P)-binding Rossmann-like Domain"/>
    <property type="match status" value="1"/>
</dbReference>
<dbReference type="SUPFAM" id="SSF48208">
    <property type="entry name" value="Six-hairpin glycosidases"/>
    <property type="match status" value="1"/>
</dbReference>
<dbReference type="Pfam" id="PF00107">
    <property type="entry name" value="ADH_zinc_N"/>
    <property type="match status" value="1"/>
</dbReference>
<feature type="domain" description="Alcohol dehydrogenase-like N-terminal" evidence="5">
    <location>
        <begin position="59"/>
        <end position="188"/>
    </location>
</feature>
<organism evidence="7 8">
    <name type="scientific">Colletotrichum incanum</name>
    <name type="common">Soybean anthracnose fungus</name>
    <dbReference type="NCBI Taxonomy" id="1573173"/>
    <lineage>
        <taxon>Eukaryota</taxon>
        <taxon>Fungi</taxon>
        <taxon>Dikarya</taxon>
        <taxon>Ascomycota</taxon>
        <taxon>Pezizomycotina</taxon>
        <taxon>Sordariomycetes</taxon>
        <taxon>Hypocreomycetidae</taxon>
        <taxon>Glomerellales</taxon>
        <taxon>Glomerellaceae</taxon>
        <taxon>Colletotrichum</taxon>
        <taxon>Colletotrichum spaethianum species complex</taxon>
    </lineage>
</organism>
<dbReference type="AlphaFoldDB" id="A0A161VR13"/>
<protein>
    <submittedName>
        <fullName evidence="7">Secreted protein</fullName>
    </submittedName>
</protein>
<dbReference type="InterPro" id="IPR036291">
    <property type="entry name" value="NAD(P)-bd_dom_sf"/>
</dbReference>
<feature type="non-terminal residue" evidence="7">
    <location>
        <position position="1"/>
    </location>
</feature>
<dbReference type="EMBL" id="LFIW01002347">
    <property type="protein sequence ID" value="KZL73565.1"/>
    <property type="molecule type" value="Genomic_DNA"/>
</dbReference>
<dbReference type="InterPro" id="IPR002328">
    <property type="entry name" value="ADH_Zn_CS"/>
</dbReference>
<dbReference type="SUPFAM" id="SSF51735">
    <property type="entry name" value="NAD(P)-binding Rossmann-fold domains"/>
    <property type="match status" value="1"/>
</dbReference>
<evidence type="ECO:0000259" key="6">
    <source>
        <dbReference type="Pfam" id="PF20736"/>
    </source>
</evidence>
<dbReference type="Gene3D" id="3.90.180.10">
    <property type="entry name" value="Medium-chain alcohol dehydrogenases, catalytic domain"/>
    <property type="match status" value="1"/>
</dbReference>
<evidence type="ECO:0000256" key="2">
    <source>
        <dbReference type="RuleBase" id="RU361277"/>
    </source>
</evidence>
<gene>
    <name evidence="7" type="ORF">CI238_11828</name>
</gene>
<dbReference type="GO" id="GO:0008270">
    <property type="term" value="F:zinc ion binding"/>
    <property type="evidence" value="ECO:0007669"/>
    <property type="project" value="InterPro"/>
</dbReference>
<dbReference type="PROSITE" id="PS00059">
    <property type="entry name" value="ADH_ZINC"/>
    <property type="match status" value="1"/>
</dbReference>
<keyword evidence="8" id="KW-1185">Reference proteome</keyword>
<dbReference type="InterPro" id="IPR013154">
    <property type="entry name" value="ADH-like_N"/>
</dbReference>
<dbReference type="InterPro" id="IPR049046">
    <property type="entry name" value="Beta-AFase-like_GH127_middle"/>
</dbReference>
<reference evidence="7 8" key="1">
    <citation type="submission" date="2015-06" db="EMBL/GenBank/DDBJ databases">
        <title>Survival trade-offs in plant roots during colonization by closely related pathogenic and mutualistic fungi.</title>
        <authorList>
            <person name="Hacquard S."/>
            <person name="Kracher B."/>
            <person name="Hiruma K."/>
            <person name="Weinman A."/>
            <person name="Muench P."/>
            <person name="Garrido Oter R."/>
            <person name="Ver Loren van Themaat E."/>
            <person name="Dallerey J.-F."/>
            <person name="Damm U."/>
            <person name="Henrissat B."/>
            <person name="Lespinet O."/>
            <person name="Thon M."/>
            <person name="Kemen E."/>
            <person name="McHardy A.C."/>
            <person name="Schulze-Lefert P."/>
            <person name="O'Connell R.J."/>
        </authorList>
    </citation>
    <scope>NUCLEOTIDE SEQUENCE [LARGE SCALE GENOMIC DNA]</scope>
    <source>
        <strain evidence="7 8">MAFF 238704</strain>
    </source>
</reference>
<dbReference type="PANTHER" id="PTHR31151">
    <property type="entry name" value="PROLINE-TRNA LIGASE (DUF1680)"/>
    <property type="match status" value="1"/>
</dbReference>
<comment type="caution">
    <text evidence="7">The sequence shown here is derived from an EMBL/GenBank/DDBJ whole genome shotgun (WGS) entry which is preliminary data.</text>
</comment>
<evidence type="ECO:0000256" key="1">
    <source>
        <dbReference type="ARBA" id="ARBA00023002"/>
    </source>
</evidence>
<keyword evidence="2" id="KW-0862">Zinc</keyword>